<evidence type="ECO:0000259" key="8">
    <source>
        <dbReference type="Pfam" id="PF01170"/>
    </source>
</evidence>
<dbReference type="InterPro" id="IPR016691">
    <property type="entry name" value="TRMT11"/>
</dbReference>
<evidence type="ECO:0000256" key="7">
    <source>
        <dbReference type="PROSITE-ProRule" id="PRU00959"/>
    </source>
</evidence>
<evidence type="ECO:0000313" key="10">
    <source>
        <dbReference type="EMBL" id="KAJ5388005.1"/>
    </source>
</evidence>
<dbReference type="OrthoDB" id="296065at2759"/>
<dbReference type="GO" id="GO:0005737">
    <property type="term" value="C:cytoplasm"/>
    <property type="evidence" value="ECO:0007669"/>
    <property type="project" value="TreeGrafter"/>
</dbReference>
<dbReference type="Pfam" id="PF01170">
    <property type="entry name" value="UPF0020"/>
    <property type="match status" value="1"/>
</dbReference>
<keyword evidence="2 7" id="KW-0489">Methyltransferase</keyword>
<dbReference type="Proteomes" id="UP001147747">
    <property type="component" value="Unassembled WGS sequence"/>
</dbReference>
<evidence type="ECO:0000259" key="9">
    <source>
        <dbReference type="Pfam" id="PF25904"/>
    </source>
</evidence>
<dbReference type="PRINTS" id="PR00507">
    <property type="entry name" value="N12N6MTFRASE"/>
</dbReference>
<dbReference type="AlphaFoldDB" id="A0A9W9VRN4"/>
<accession>A0A9W9VRN4</accession>
<dbReference type="SUPFAM" id="SSF53335">
    <property type="entry name" value="S-adenosyl-L-methionine-dependent methyltransferases"/>
    <property type="match status" value="1"/>
</dbReference>
<comment type="similarity">
    <text evidence="7">Belongs to the class I-like SAM-binding methyltransferase superfamily. TRM11 methyltransferase family.</text>
</comment>
<dbReference type="Gene3D" id="3.40.50.150">
    <property type="entry name" value="Vaccinia Virus protein VP39"/>
    <property type="match status" value="1"/>
</dbReference>
<dbReference type="GO" id="GO:0000049">
    <property type="term" value="F:tRNA binding"/>
    <property type="evidence" value="ECO:0007669"/>
    <property type="project" value="UniProtKB-UniRule"/>
</dbReference>
<proteinExistence type="inferred from homology"/>
<evidence type="ECO:0000256" key="4">
    <source>
        <dbReference type="ARBA" id="ARBA00022691"/>
    </source>
</evidence>
<dbReference type="PIRSF" id="PIRSF017259">
    <property type="entry name" value="tRNA_mtfrase_TRM11"/>
    <property type="match status" value="1"/>
</dbReference>
<evidence type="ECO:0000256" key="1">
    <source>
        <dbReference type="ARBA" id="ARBA00022490"/>
    </source>
</evidence>
<dbReference type="GeneID" id="81374163"/>
<dbReference type="EMBL" id="JAPZBU010000009">
    <property type="protein sequence ID" value="KAJ5388005.1"/>
    <property type="molecule type" value="Genomic_DNA"/>
</dbReference>
<dbReference type="GO" id="GO:0043527">
    <property type="term" value="C:tRNA methyltransferase complex"/>
    <property type="evidence" value="ECO:0007669"/>
    <property type="project" value="UniProtKB-ARBA"/>
</dbReference>
<sequence length="454" mass="51475">MEYLIRFAQCHENFRKPEIQALATLVGADIEFLSYNDHSPYCVVKLPDNDAARAIIKRSVLAKDITELWGQGTNYDEVHAAVRQRSSDRWAQYRESIFSFSVDTFAGKRSQTRKSEIINSFGYMALEGPIRMKNPDEQFLVMEEYVSDAEQSLIGTKKITEPRIIYMGRFLARSDRDTIVKHDLKKRRYISTTTMDAELSLVTANMALAAPGKVFYDPFVGTGSFLVAAAHFGALTLGSDIDPRSFRGKDEEREKGEIAALRNYKQYGLESKMMDLFTSDLTNTPLRNCGLLDGITCDPPYGVREGLRVLGTRDGVLKEPVFIDGVAAHYRPDYIAPKRPYGFEAMQRDILDFAVRTLVPNGRLAMWMPTASDEAHKFPVPMHPNLEVVNVSVQHFQKWSRRLMTYRRLPDGETSDITQGRSYVDAEGVMADELNAFRRKVYADNDQLNEVPAS</sequence>
<dbReference type="PROSITE" id="PS51627">
    <property type="entry name" value="SAM_MT_TRM11"/>
    <property type="match status" value="1"/>
</dbReference>
<dbReference type="GO" id="GO:0160102">
    <property type="term" value="F:tRNA (guanine(10)-N2)-methyltransferase activity"/>
    <property type="evidence" value="ECO:0007669"/>
    <property type="project" value="InterPro"/>
</dbReference>
<reference evidence="10" key="2">
    <citation type="journal article" date="2023" name="IMA Fungus">
        <title>Comparative genomic study of the Penicillium genus elucidates a diverse pangenome and 15 lateral gene transfer events.</title>
        <authorList>
            <person name="Petersen C."/>
            <person name="Sorensen T."/>
            <person name="Nielsen M.R."/>
            <person name="Sondergaard T.E."/>
            <person name="Sorensen J.L."/>
            <person name="Fitzpatrick D.A."/>
            <person name="Frisvad J.C."/>
            <person name="Nielsen K.L."/>
        </authorList>
    </citation>
    <scope>NUCLEOTIDE SEQUENCE</scope>
    <source>
        <strain evidence="10">IBT 29677</strain>
    </source>
</reference>
<dbReference type="PANTHER" id="PTHR13370:SF3">
    <property type="entry name" value="TRNA (GUANINE(10)-N2)-METHYLTRANSFERASE HOMOLOG"/>
    <property type="match status" value="1"/>
</dbReference>
<feature type="domain" description="Ribosomal RNA large subunit methyltransferase K/L-like methyltransferase" evidence="8">
    <location>
        <begin position="186"/>
        <end position="304"/>
    </location>
</feature>
<gene>
    <name evidence="10" type="ORF">N7509_010546</name>
</gene>
<keyword evidence="1" id="KW-0963">Cytoplasm</keyword>
<keyword evidence="4 7" id="KW-0949">S-adenosyl-L-methionine</keyword>
<keyword evidence="3 7" id="KW-0808">Transferase</keyword>
<evidence type="ECO:0000256" key="5">
    <source>
        <dbReference type="ARBA" id="ARBA00022694"/>
    </source>
</evidence>
<keyword evidence="5 7" id="KW-0819">tRNA processing</keyword>
<dbReference type="GO" id="GO:0032259">
    <property type="term" value="P:methylation"/>
    <property type="evidence" value="ECO:0007669"/>
    <property type="project" value="UniProtKB-UniRule"/>
</dbReference>
<dbReference type="InterPro" id="IPR059073">
    <property type="entry name" value="TRMT11_N"/>
</dbReference>
<dbReference type="InterPro" id="IPR000241">
    <property type="entry name" value="RlmKL-like_Mtase"/>
</dbReference>
<organism evidence="10 11">
    <name type="scientific">Penicillium cosmopolitanum</name>
    <dbReference type="NCBI Taxonomy" id="1131564"/>
    <lineage>
        <taxon>Eukaryota</taxon>
        <taxon>Fungi</taxon>
        <taxon>Dikarya</taxon>
        <taxon>Ascomycota</taxon>
        <taxon>Pezizomycotina</taxon>
        <taxon>Eurotiomycetes</taxon>
        <taxon>Eurotiomycetidae</taxon>
        <taxon>Eurotiales</taxon>
        <taxon>Aspergillaceae</taxon>
        <taxon>Penicillium</taxon>
    </lineage>
</organism>
<name>A0A9W9VRN4_9EURO</name>
<evidence type="ECO:0000256" key="2">
    <source>
        <dbReference type="ARBA" id="ARBA00022603"/>
    </source>
</evidence>
<dbReference type="GO" id="GO:0008033">
    <property type="term" value="P:tRNA processing"/>
    <property type="evidence" value="ECO:0007669"/>
    <property type="project" value="UniProtKB-UniRule"/>
</dbReference>
<dbReference type="InterPro" id="IPR029063">
    <property type="entry name" value="SAM-dependent_MTases_sf"/>
</dbReference>
<dbReference type="PANTHER" id="PTHR13370">
    <property type="entry name" value="RNA METHYLASE-RELATED"/>
    <property type="match status" value="1"/>
</dbReference>
<dbReference type="RefSeq" id="XP_056485803.1">
    <property type="nucleotide sequence ID" value="XM_056635183.1"/>
</dbReference>
<feature type="domain" description="tRNA (guanine(10)-N(2))-methyltransferase TRMT11 N-terminal" evidence="9">
    <location>
        <begin position="1"/>
        <end position="176"/>
    </location>
</feature>
<keyword evidence="11" id="KW-1185">Reference proteome</keyword>
<comment type="caution">
    <text evidence="10">The sequence shown here is derived from an EMBL/GenBank/DDBJ whole genome shotgun (WGS) entry which is preliminary data.</text>
</comment>
<evidence type="ECO:0000313" key="11">
    <source>
        <dbReference type="Proteomes" id="UP001147747"/>
    </source>
</evidence>
<evidence type="ECO:0000256" key="6">
    <source>
        <dbReference type="ARBA" id="ARBA00022884"/>
    </source>
</evidence>
<protein>
    <submittedName>
        <fullName evidence="10">tRNA (Guanine(10)-N2)-methyltransferase</fullName>
    </submittedName>
</protein>
<evidence type="ECO:0000256" key="3">
    <source>
        <dbReference type="ARBA" id="ARBA00022679"/>
    </source>
</evidence>
<keyword evidence="7" id="KW-0820">tRNA-binding</keyword>
<keyword evidence="6 7" id="KW-0694">RNA-binding</keyword>
<reference evidence="10" key="1">
    <citation type="submission" date="2022-12" db="EMBL/GenBank/DDBJ databases">
        <authorList>
            <person name="Petersen C."/>
        </authorList>
    </citation>
    <scope>NUCLEOTIDE SEQUENCE</scope>
    <source>
        <strain evidence="10">IBT 29677</strain>
    </source>
</reference>
<dbReference type="Pfam" id="PF25904">
    <property type="entry name" value="Tmrp11_N"/>
    <property type="match status" value="1"/>
</dbReference>